<proteinExistence type="inferred from homology"/>
<dbReference type="GO" id="GO:0003735">
    <property type="term" value="F:structural constituent of ribosome"/>
    <property type="evidence" value="ECO:0007669"/>
    <property type="project" value="InterPro"/>
</dbReference>
<dbReference type="InterPro" id="IPR023442">
    <property type="entry name" value="Ribosomal_eL24_CS"/>
</dbReference>
<dbReference type="Pfam" id="PF01246">
    <property type="entry name" value="Ribosomal_L24e"/>
    <property type="match status" value="1"/>
</dbReference>
<dbReference type="CDD" id="cd00472">
    <property type="entry name" value="Ribosomal_L24e_L24"/>
    <property type="match status" value="1"/>
</dbReference>
<dbReference type="PROSITE" id="PS01073">
    <property type="entry name" value="RIBOSOMAL_L24E"/>
    <property type="match status" value="1"/>
</dbReference>
<dbReference type="OrthoDB" id="1727108at2759"/>
<evidence type="ECO:0000256" key="1">
    <source>
        <dbReference type="ARBA" id="ARBA00005647"/>
    </source>
</evidence>
<keyword evidence="3" id="KW-0687">Ribonucleoprotein</keyword>
<dbReference type="GeneID" id="63852686"/>
<evidence type="ECO:0000256" key="2">
    <source>
        <dbReference type="ARBA" id="ARBA00022980"/>
    </source>
</evidence>
<protein>
    <recommendedName>
        <fullName evidence="5">Large ribosomal subunit protein eL24-related N-terminal domain-containing protein</fullName>
    </recommendedName>
</protein>
<dbReference type="GO" id="GO:0002181">
    <property type="term" value="P:cytoplasmic translation"/>
    <property type="evidence" value="ECO:0007669"/>
    <property type="project" value="TreeGrafter"/>
</dbReference>
<sequence length="160" mass="17972">MRTYDDSFSGQKIYPGKGKLYIRGDSKIFRFQNGKTESLFLQRKNPRKISWTTLYRRMHKKGISEEIAKKRTRRTVKHQRAIVGASLDVIKERRTQRPEARAAARSAAIKEGKEAKAAAESKKKAEKAKSASSAARGQAQKIQSKQGAKGAAPKVQARTR</sequence>
<dbReference type="InterPro" id="IPR056366">
    <property type="entry name" value="Ribosomal_eL24"/>
</dbReference>
<dbReference type="GO" id="GO:0022625">
    <property type="term" value="C:cytosolic large ribosomal subunit"/>
    <property type="evidence" value="ECO:0007669"/>
    <property type="project" value="TreeGrafter"/>
</dbReference>
<accession>A0A9P4GUS5</accession>
<comment type="caution">
    <text evidence="6">The sequence shown here is derived from an EMBL/GenBank/DDBJ whole genome shotgun (WGS) entry which is preliminary data.</text>
</comment>
<keyword evidence="2" id="KW-0689">Ribosomal protein</keyword>
<dbReference type="AlphaFoldDB" id="A0A9P4GUS5"/>
<gene>
    <name evidence="6" type="ORF">K460DRAFT_383076</name>
</gene>
<dbReference type="Proteomes" id="UP000800039">
    <property type="component" value="Unassembled WGS sequence"/>
</dbReference>
<evidence type="ECO:0000259" key="5">
    <source>
        <dbReference type="Pfam" id="PF01246"/>
    </source>
</evidence>
<feature type="domain" description="Large ribosomal subunit protein eL24-related N-terminal" evidence="5">
    <location>
        <begin position="1"/>
        <end position="66"/>
    </location>
</feature>
<reference evidence="6" key="1">
    <citation type="submission" date="2020-01" db="EMBL/GenBank/DDBJ databases">
        <authorList>
            <consortium name="DOE Joint Genome Institute"/>
            <person name="Haridas S."/>
            <person name="Albert R."/>
            <person name="Binder M."/>
            <person name="Bloem J."/>
            <person name="Labutti K."/>
            <person name="Salamov A."/>
            <person name="Andreopoulos B."/>
            <person name="Baker S.E."/>
            <person name="Barry K."/>
            <person name="Bills G."/>
            <person name="Bluhm B.H."/>
            <person name="Cannon C."/>
            <person name="Castanera R."/>
            <person name="Culley D.E."/>
            <person name="Daum C."/>
            <person name="Ezra D."/>
            <person name="Gonzalez J.B."/>
            <person name="Henrissat B."/>
            <person name="Kuo A."/>
            <person name="Liang C."/>
            <person name="Lipzen A."/>
            <person name="Lutzoni F."/>
            <person name="Magnuson J."/>
            <person name="Mondo S."/>
            <person name="Nolan M."/>
            <person name="Ohm R."/>
            <person name="Pangilinan J."/>
            <person name="Park H.-J."/>
            <person name="Ramirez L."/>
            <person name="Alfaro M."/>
            <person name="Sun H."/>
            <person name="Tritt A."/>
            <person name="Yoshinaga Y."/>
            <person name="Zwiers L.-H."/>
            <person name="Turgeon B.G."/>
            <person name="Goodwin S.B."/>
            <person name="Spatafora J.W."/>
            <person name="Crous P.W."/>
            <person name="Grigoriev I.V."/>
        </authorList>
    </citation>
    <scope>NUCLEOTIDE SEQUENCE</scope>
    <source>
        <strain evidence="6">CBS 394.84</strain>
    </source>
</reference>
<evidence type="ECO:0000313" key="6">
    <source>
        <dbReference type="EMBL" id="KAF1851740.1"/>
    </source>
</evidence>
<dbReference type="InterPro" id="IPR038630">
    <property type="entry name" value="L24e/L24_sf"/>
</dbReference>
<evidence type="ECO:0000256" key="3">
    <source>
        <dbReference type="ARBA" id="ARBA00023274"/>
    </source>
</evidence>
<comment type="similarity">
    <text evidence="1">Belongs to the eukaryotic ribosomal protein eL24 family.</text>
</comment>
<dbReference type="InterPro" id="IPR000988">
    <property type="entry name" value="Ribosomal_eL24-rel_N"/>
</dbReference>
<dbReference type="SUPFAM" id="SSF57716">
    <property type="entry name" value="Glucocorticoid receptor-like (DNA-binding domain)"/>
    <property type="match status" value="1"/>
</dbReference>
<name>A0A9P4GUS5_9PLEO</name>
<organism evidence="6 7">
    <name type="scientific">Cucurbitaria berberidis CBS 394.84</name>
    <dbReference type="NCBI Taxonomy" id="1168544"/>
    <lineage>
        <taxon>Eukaryota</taxon>
        <taxon>Fungi</taxon>
        <taxon>Dikarya</taxon>
        <taxon>Ascomycota</taxon>
        <taxon>Pezizomycotina</taxon>
        <taxon>Dothideomycetes</taxon>
        <taxon>Pleosporomycetidae</taxon>
        <taxon>Pleosporales</taxon>
        <taxon>Pleosporineae</taxon>
        <taxon>Cucurbitariaceae</taxon>
        <taxon>Cucurbitaria</taxon>
    </lineage>
</organism>
<dbReference type="Gene3D" id="2.30.170.20">
    <property type="entry name" value="Ribosomal protein L24e"/>
    <property type="match status" value="1"/>
</dbReference>
<evidence type="ECO:0000256" key="4">
    <source>
        <dbReference type="SAM" id="MobiDB-lite"/>
    </source>
</evidence>
<dbReference type="PANTHER" id="PTHR10792:SF1">
    <property type="entry name" value="RIBOSOMAL PROTEIN L24"/>
    <property type="match status" value="1"/>
</dbReference>
<dbReference type="PANTHER" id="PTHR10792">
    <property type="entry name" value="60S RIBOSOMAL PROTEIN L24"/>
    <property type="match status" value="1"/>
</dbReference>
<dbReference type="FunFam" id="2.30.170.20:FF:000002">
    <property type="entry name" value="60S ribosomal protein L24"/>
    <property type="match status" value="1"/>
</dbReference>
<dbReference type="Gene3D" id="6.10.250.1270">
    <property type="match status" value="1"/>
</dbReference>
<dbReference type="GO" id="GO:0003729">
    <property type="term" value="F:mRNA binding"/>
    <property type="evidence" value="ECO:0007669"/>
    <property type="project" value="TreeGrafter"/>
</dbReference>
<keyword evidence="7" id="KW-1185">Reference proteome</keyword>
<dbReference type="RefSeq" id="XP_040794303.1">
    <property type="nucleotide sequence ID" value="XM_040935435.1"/>
</dbReference>
<evidence type="ECO:0000313" key="7">
    <source>
        <dbReference type="Proteomes" id="UP000800039"/>
    </source>
</evidence>
<feature type="region of interest" description="Disordered" evidence="4">
    <location>
        <begin position="92"/>
        <end position="160"/>
    </location>
</feature>
<dbReference type="EMBL" id="ML976614">
    <property type="protein sequence ID" value="KAF1851740.1"/>
    <property type="molecule type" value="Genomic_DNA"/>
</dbReference>
<feature type="compositionally biased region" description="Basic and acidic residues" evidence="4">
    <location>
        <begin position="92"/>
        <end position="129"/>
    </location>
</feature>